<protein>
    <submittedName>
        <fullName evidence="2">Aminoglycoside phosphotransferase</fullName>
    </submittedName>
</protein>
<evidence type="ECO:0000313" key="3">
    <source>
        <dbReference type="Proteomes" id="UP000298049"/>
    </source>
</evidence>
<dbReference type="Gene3D" id="3.30.200.20">
    <property type="entry name" value="Phosphorylase Kinase, domain 1"/>
    <property type="match status" value="1"/>
</dbReference>
<dbReference type="InterPro" id="IPR002575">
    <property type="entry name" value="Aminoglycoside_PTrfase"/>
</dbReference>
<dbReference type="GO" id="GO:0016740">
    <property type="term" value="F:transferase activity"/>
    <property type="evidence" value="ECO:0007669"/>
    <property type="project" value="UniProtKB-KW"/>
</dbReference>
<dbReference type="SUPFAM" id="SSF56112">
    <property type="entry name" value="Protein kinase-like (PK-like)"/>
    <property type="match status" value="1"/>
</dbReference>
<sequence>MDNREAQLTAWLEAELGGPAPALLPVAGDASFRRYFRIQLPGTSGPAENGTAIVMDAPPEHESCDAFLAIAQHWHDAGIHVPAVLASDAGQGFILLEDLGDELYLKHLTPANADRLYGDALTALVQIQLATARENDVLPPYSAVLLDREMALFRDWFLQQQLGFNLTTAEQALLDTTFRTLRDAAMAQPQVTVHRDYHSRNLLVTEKNNPGVIDFQDAVVGPLTYDLVSLLRDAYIAWPEDDLQRWVEHYRELSQAAGLHRADADTFRQWFELMGMQRHLKVAGIFSRLSLRDGKDGYLADIPRVIDYLVRASATQPAMRAFTAWLEERVVPEMAALVTDRTAQ</sequence>
<feature type="domain" description="Aminoglycoside phosphotransferase" evidence="1">
    <location>
        <begin position="24"/>
        <end position="258"/>
    </location>
</feature>
<keyword evidence="2" id="KW-0808">Transferase</keyword>
<dbReference type="RefSeq" id="WP_136549970.1">
    <property type="nucleotide sequence ID" value="NZ_CP031093.1"/>
</dbReference>
<evidence type="ECO:0000313" key="2">
    <source>
        <dbReference type="EMBL" id="QCF27260.1"/>
    </source>
</evidence>
<evidence type="ECO:0000259" key="1">
    <source>
        <dbReference type="Pfam" id="PF01636"/>
    </source>
</evidence>
<dbReference type="Gene3D" id="3.90.1200.10">
    <property type="match status" value="1"/>
</dbReference>
<dbReference type="EMBL" id="CP031093">
    <property type="protein sequence ID" value="QCF27260.1"/>
    <property type="molecule type" value="Genomic_DNA"/>
</dbReference>
<dbReference type="KEGG" id="hmi:soil367_15715"/>
<dbReference type="InterPro" id="IPR011009">
    <property type="entry name" value="Kinase-like_dom_sf"/>
</dbReference>
<name>A0A4V1D930_9ALTE</name>
<organism evidence="2 3">
    <name type="scientific">Hydrocarboniclastica marina</name>
    <dbReference type="NCBI Taxonomy" id="2259620"/>
    <lineage>
        <taxon>Bacteria</taxon>
        <taxon>Pseudomonadati</taxon>
        <taxon>Pseudomonadota</taxon>
        <taxon>Gammaproteobacteria</taxon>
        <taxon>Alteromonadales</taxon>
        <taxon>Alteromonadaceae</taxon>
        <taxon>Hydrocarboniclastica</taxon>
    </lineage>
</organism>
<reference evidence="2 3" key="1">
    <citation type="submission" date="2018-07" db="EMBL/GenBank/DDBJ databases">
        <title>Marsedoiliclastica nanhaica gen. nov. sp. nov., a novel marine hydrocarbonoclastic bacterium isolated from an in-situ enriched hydrocarbon-degrading consortium in deep-sea sediment.</title>
        <authorList>
            <person name="Dong C."/>
            <person name="Ma T."/>
            <person name="Liu R."/>
            <person name="Shao Z."/>
        </authorList>
    </citation>
    <scope>NUCLEOTIDE SEQUENCE [LARGE SCALE GENOMIC DNA]</scope>
    <source>
        <strain evidence="3">soil36-7</strain>
    </source>
</reference>
<keyword evidence="3" id="KW-1185">Reference proteome</keyword>
<dbReference type="Pfam" id="PF01636">
    <property type="entry name" value="APH"/>
    <property type="match status" value="1"/>
</dbReference>
<dbReference type="OrthoDB" id="9809275at2"/>
<accession>A0A4V1D930</accession>
<dbReference type="AlphaFoldDB" id="A0A4V1D930"/>
<dbReference type="Proteomes" id="UP000298049">
    <property type="component" value="Chromosome"/>
</dbReference>
<gene>
    <name evidence="2" type="ORF">soil367_15715</name>
</gene>
<proteinExistence type="predicted"/>